<dbReference type="PIRSF" id="PIRSF010376">
    <property type="entry name" value="IspE"/>
    <property type="match status" value="1"/>
</dbReference>
<keyword evidence="2" id="KW-0547">Nucleotide-binding</keyword>
<organism evidence="6">
    <name type="scientific">freshwater metagenome</name>
    <dbReference type="NCBI Taxonomy" id="449393"/>
    <lineage>
        <taxon>unclassified sequences</taxon>
        <taxon>metagenomes</taxon>
        <taxon>ecological metagenomes</taxon>
    </lineage>
</organism>
<protein>
    <submittedName>
        <fullName evidence="6">Unannotated protein</fullName>
    </submittedName>
</protein>
<keyword evidence="1" id="KW-0808">Transferase</keyword>
<name>A0A6J7AUX2_9ZZZZ</name>
<dbReference type="PANTHER" id="PTHR43527:SF2">
    <property type="entry name" value="4-DIPHOSPHOCYTIDYL-2-C-METHYL-D-ERYTHRITOL KINASE, CHLOROPLASTIC"/>
    <property type="match status" value="1"/>
</dbReference>
<dbReference type="InterPro" id="IPR020568">
    <property type="entry name" value="Ribosomal_Su5_D2-typ_SF"/>
</dbReference>
<dbReference type="EMBL" id="CAFABA010000208">
    <property type="protein sequence ID" value="CAB4836635.1"/>
    <property type="molecule type" value="Genomic_DNA"/>
</dbReference>
<sequence length="234" mass="24623">MIEVEAPAKLTVSLRVTGVRDDGYHLIDAEMVTLDFGDRLEIDPDGDGLEILGAVDTVVADEDNLVRRALRLVSRRAFVRVHKSIPPGAGLGGGSADAAAVLRWAHYEDLQGAASIGADVAFCLVGGRARVTGIGEVVEPLPSLARAYTLLTPSFGCPTPAVYRMWDALGGPQGDNGNDLEAAALAVEPRLASVRDDLAEATGRRPRLAGSGSTWFVDGAFPGEGRVVAHTIER</sequence>
<dbReference type="InterPro" id="IPR014721">
    <property type="entry name" value="Ribsml_uS5_D2-typ_fold_subgr"/>
</dbReference>
<reference evidence="6" key="1">
    <citation type="submission" date="2020-05" db="EMBL/GenBank/DDBJ databases">
        <authorList>
            <person name="Chiriac C."/>
            <person name="Salcher M."/>
            <person name="Ghai R."/>
            <person name="Kavagutti S V."/>
        </authorList>
    </citation>
    <scope>NUCLEOTIDE SEQUENCE</scope>
</reference>
<dbReference type="EMBL" id="CAFBOS010000161">
    <property type="protein sequence ID" value="CAB5011037.1"/>
    <property type="molecule type" value="Genomic_DNA"/>
</dbReference>
<dbReference type="InterPro" id="IPR004424">
    <property type="entry name" value="IspE"/>
</dbReference>
<dbReference type="Pfam" id="PF00288">
    <property type="entry name" value="GHMP_kinases_N"/>
    <property type="match status" value="1"/>
</dbReference>
<feature type="domain" description="GHMP kinase N-terminal" evidence="5">
    <location>
        <begin position="64"/>
        <end position="107"/>
    </location>
</feature>
<proteinExistence type="inferred from homology"/>
<keyword evidence="3" id="KW-0418">Kinase</keyword>
<dbReference type="Gene3D" id="3.30.230.10">
    <property type="match status" value="1"/>
</dbReference>
<dbReference type="Gene3D" id="3.30.70.890">
    <property type="entry name" value="GHMP kinase, C-terminal domain"/>
    <property type="match status" value="1"/>
</dbReference>
<evidence type="ECO:0000256" key="3">
    <source>
        <dbReference type="ARBA" id="ARBA00022777"/>
    </source>
</evidence>
<keyword evidence="4" id="KW-0067">ATP-binding</keyword>
<evidence type="ECO:0000259" key="5">
    <source>
        <dbReference type="Pfam" id="PF00288"/>
    </source>
</evidence>
<dbReference type="GO" id="GO:0050515">
    <property type="term" value="F:4-(cytidine 5'-diphospho)-2-C-methyl-D-erythritol kinase activity"/>
    <property type="evidence" value="ECO:0007669"/>
    <property type="project" value="InterPro"/>
</dbReference>
<dbReference type="AlphaFoldDB" id="A0A6J7AUX2"/>
<accession>A0A6J7AUX2</accession>
<evidence type="ECO:0000313" key="7">
    <source>
        <dbReference type="EMBL" id="CAB5011037.1"/>
    </source>
</evidence>
<dbReference type="SUPFAM" id="SSF55060">
    <property type="entry name" value="GHMP Kinase, C-terminal domain"/>
    <property type="match status" value="1"/>
</dbReference>
<dbReference type="GO" id="GO:0016114">
    <property type="term" value="P:terpenoid biosynthetic process"/>
    <property type="evidence" value="ECO:0007669"/>
    <property type="project" value="InterPro"/>
</dbReference>
<dbReference type="InterPro" id="IPR006204">
    <property type="entry name" value="GHMP_kinase_N_dom"/>
</dbReference>
<dbReference type="HAMAP" id="MF_00061">
    <property type="entry name" value="IspE"/>
    <property type="match status" value="1"/>
</dbReference>
<evidence type="ECO:0000256" key="2">
    <source>
        <dbReference type="ARBA" id="ARBA00022741"/>
    </source>
</evidence>
<gene>
    <name evidence="6" type="ORF">UFOPK3139_03079</name>
    <name evidence="7" type="ORF">UFOPK3967_02235</name>
</gene>
<dbReference type="PANTHER" id="PTHR43527">
    <property type="entry name" value="4-DIPHOSPHOCYTIDYL-2-C-METHYL-D-ERYTHRITOL KINASE, CHLOROPLASTIC"/>
    <property type="match status" value="1"/>
</dbReference>
<dbReference type="SUPFAM" id="SSF54211">
    <property type="entry name" value="Ribosomal protein S5 domain 2-like"/>
    <property type="match status" value="1"/>
</dbReference>
<dbReference type="InterPro" id="IPR036554">
    <property type="entry name" value="GHMP_kinase_C_sf"/>
</dbReference>
<evidence type="ECO:0000256" key="4">
    <source>
        <dbReference type="ARBA" id="ARBA00022840"/>
    </source>
</evidence>
<evidence type="ECO:0000256" key="1">
    <source>
        <dbReference type="ARBA" id="ARBA00022679"/>
    </source>
</evidence>
<evidence type="ECO:0000313" key="6">
    <source>
        <dbReference type="EMBL" id="CAB4836635.1"/>
    </source>
</evidence>
<dbReference type="GO" id="GO:0005524">
    <property type="term" value="F:ATP binding"/>
    <property type="evidence" value="ECO:0007669"/>
    <property type="project" value="UniProtKB-KW"/>
</dbReference>